<dbReference type="AlphaFoldDB" id="A0AA41ZAU6"/>
<gene>
    <name evidence="1" type="ORF">M8523_31760</name>
</gene>
<dbReference type="RefSeq" id="WP_282588869.1">
    <property type="nucleotide sequence ID" value="NZ_JAMOIM010000052.1"/>
</dbReference>
<comment type="caution">
    <text evidence="1">The sequence shown here is derived from an EMBL/GenBank/DDBJ whole genome shotgun (WGS) entry which is preliminary data.</text>
</comment>
<reference evidence="1" key="1">
    <citation type="submission" date="2022-05" db="EMBL/GenBank/DDBJ databases">
        <authorList>
            <person name="Pankratov T."/>
        </authorList>
    </citation>
    <scope>NUCLEOTIDE SEQUENCE</scope>
    <source>
        <strain evidence="1">BP6-180914</strain>
    </source>
</reference>
<keyword evidence="2" id="KW-1185">Reference proteome</keyword>
<accession>A0AA41ZAU6</accession>
<protein>
    <submittedName>
        <fullName evidence="1">Uncharacterized protein</fullName>
    </submittedName>
</protein>
<organism evidence="1 2">
    <name type="scientific">Lichenifustis flavocetrariae</name>
    <dbReference type="NCBI Taxonomy" id="2949735"/>
    <lineage>
        <taxon>Bacteria</taxon>
        <taxon>Pseudomonadati</taxon>
        <taxon>Pseudomonadota</taxon>
        <taxon>Alphaproteobacteria</taxon>
        <taxon>Hyphomicrobiales</taxon>
        <taxon>Lichenihabitantaceae</taxon>
        <taxon>Lichenifustis</taxon>
    </lineage>
</organism>
<dbReference type="EMBL" id="JAMOIM010000052">
    <property type="protein sequence ID" value="MCW6512492.1"/>
    <property type="molecule type" value="Genomic_DNA"/>
</dbReference>
<dbReference type="Proteomes" id="UP001165667">
    <property type="component" value="Unassembled WGS sequence"/>
</dbReference>
<evidence type="ECO:0000313" key="2">
    <source>
        <dbReference type="Proteomes" id="UP001165667"/>
    </source>
</evidence>
<proteinExistence type="predicted"/>
<name>A0AA41ZAU6_9HYPH</name>
<evidence type="ECO:0000313" key="1">
    <source>
        <dbReference type="EMBL" id="MCW6512492.1"/>
    </source>
</evidence>
<sequence>MFKTFDRGRHARAVDELRPGLIAMFISRMRAFNANTQRLLRLLEEPDWNDLAAVVMRRVRG</sequence>